<gene>
    <name evidence="2" type="ORF">M440DRAFT_1073148</name>
</gene>
<feature type="compositionally biased region" description="Basic and acidic residues" evidence="1">
    <location>
        <begin position="45"/>
        <end position="64"/>
    </location>
</feature>
<proteinExistence type="predicted"/>
<reference evidence="2 3" key="1">
    <citation type="submission" date="2016-07" db="EMBL/GenBank/DDBJ databases">
        <title>Multiple horizontal gene transfer events from other fungi enriched the ability of initially mycotrophic Trichoderma (Ascomycota) to feed on dead plant biomass.</title>
        <authorList>
            <consortium name="DOE Joint Genome Institute"/>
            <person name="Aerts A."/>
            <person name="Atanasova L."/>
            <person name="Chenthamara K."/>
            <person name="Zhang J."/>
            <person name="Grujic M."/>
            <person name="Henrissat B."/>
            <person name="Kuo A."/>
            <person name="Salamov A."/>
            <person name="Lipzen A."/>
            <person name="Labutti K."/>
            <person name="Barry K."/>
            <person name="Miao Y."/>
            <person name="Rahimi M.J."/>
            <person name="Shen Q."/>
            <person name="Grigoriev I.V."/>
            <person name="Kubicek C.P."/>
            <person name="Druzhinina I.S."/>
        </authorList>
    </citation>
    <scope>NUCLEOTIDE SEQUENCE [LARGE SCALE GENOMIC DNA]</scope>
    <source>
        <strain evidence="2 3">ATCC 18648</strain>
    </source>
</reference>
<evidence type="ECO:0000313" key="3">
    <source>
        <dbReference type="Proteomes" id="UP000240760"/>
    </source>
</evidence>
<evidence type="ECO:0000313" key="2">
    <source>
        <dbReference type="EMBL" id="PTB73098.1"/>
    </source>
</evidence>
<keyword evidence="3" id="KW-1185">Reference proteome</keyword>
<dbReference type="OrthoDB" id="3598799at2759"/>
<dbReference type="STRING" id="983965.A0A2T4BUX3"/>
<protein>
    <submittedName>
        <fullName evidence="2">Uncharacterized protein</fullName>
    </submittedName>
</protein>
<dbReference type="EMBL" id="KZ679139">
    <property type="protein sequence ID" value="PTB73098.1"/>
    <property type="molecule type" value="Genomic_DNA"/>
</dbReference>
<name>A0A2T4BUX3_TRILO</name>
<sequence length="261" mass="28442">MVSDAVRLTAYRKIADICCLEEEGTEHVTKPTNKTARTTKKKAKATQEESSKRSDKGAPKKGGADVKGATVNGKKQAKPSATSANEETERQANEVLRLLEDGAGSQKGTSRRSLFSSKIDAILKDGGGLTANKEVETRCVVYESVHGRIKHLQELMDEFDTINKSTINIRKPTEGQQWARDAEDLAKVDKKAMEVAIQMLNSVVIAGEYSTLSRASARSGSEVERAAWRWLEGGMPAAEDTWGSTARETVRAFAGITKLLQ</sequence>
<dbReference type="AlphaFoldDB" id="A0A2T4BUX3"/>
<dbReference type="Proteomes" id="UP000240760">
    <property type="component" value="Unassembled WGS sequence"/>
</dbReference>
<organism evidence="2 3">
    <name type="scientific">Trichoderma longibrachiatum ATCC 18648</name>
    <dbReference type="NCBI Taxonomy" id="983965"/>
    <lineage>
        <taxon>Eukaryota</taxon>
        <taxon>Fungi</taxon>
        <taxon>Dikarya</taxon>
        <taxon>Ascomycota</taxon>
        <taxon>Pezizomycotina</taxon>
        <taxon>Sordariomycetes</taxon>
        <taxon>Hypocreomycetidae</taxon>
        <taxon>Hypocreales</taxon>
        <taxon>Hypocreaceae</taxon>
        <taxon>Trichoderma</taxon>
    </lineage>
</organism>
<accession>A0A2T4BUX3</accession>
<feature type="region of interest" description="Disordered" evidence="1">
    <location>
        <begin position="23"/>
        <end position="90"/>
    </location>
</feature>
<evidence type="ECO:0000256" key="1">
    <source>
        <dbReference type="SAM" id="MobiDB-lite"/>
    </source>
</evidence>